<keyword evidence="3" id="KW-1185">Reference proteome</keyword>
<organism evidence="2 3">
    <name type="scientific">Halomonas alkaliantarctica</name>
    <dbReference type="NCBI Taxonomy" id="232346"/>
    <lineage>
        <taxon>Bacteria</taxon>
        <taxon>Pseudomonadati</taxon>
        <taxon>Pseudomonadota</taxon>
        <taxon>Gammaproteobacteria</taxon>
        <taxon>Oceanospirillales</taxon>
        <taxon>Halomonadaceae</taxon>
        <taxon>Halomonas</taxon>
    </lineage>
</organism>
<gene>
    <name evidence="2" type="ORF">QEN58_03745</name>
</gene>
<evidence type="ECO:0000313" key="2">
    <source>
        <dbReference type="EMBL" id="WGI26180.1"/>
    </source>
</evidence>
<dbReference type="InterPro" id="IPR036291">
    <property type="entry name" value="NAD(P)-bd_dom_sf"/>
</dbReference>
<reference evidence="2" key="1">
    <citation type="submission" date="2023-04" db="EMBL/GenBank/DDBJ databases">
        <title>Complete genome sequence of Halomonas alkaliantarctica MSP3 isolated from marine sediment, Jeju Island.</title>
        <authorList>
            <person name="Park S.-J."/>
        </authorList>
    </citation>
    <scope>NUCLEOTIDE SEQUENCE</scope>
    <source>
        <strain evidence="2">MSP3</strain>
    </source>
</reference>
<dbReference type="InterPro" id="IPR052711">
    <property type="entry name" value="Zinc_ADH-like"/>
</dbReference>
<dbReference type="CDD" id="cd08276">
    <property type="entry name" value="MDR7"/>
    <property type="match status" value="1"/>
</dbReference>
<name>A0ABY8LP67_9GAMM</name>
<dbReference type="EMBL" id="CP122961">
    <property type="protein sequence ID" value="WGI26180.1"/>
    <property type="molecule type" value="Genomic_DNA"/>
</dbReference>
<protein>
    <submittedName>
        <fullName evidence="2">NAD(P)-dependent alcohol dehydrogenase</fullName>
    </submittedName>
</protein>
<dbReference type="Gene3D" id="3.40.50.720">
    <property type="entry name" value="NAD(P)-binding Rossmann-like Domain"/>
    <property type="match status" value="1"/>
</dbReference>
<dbReference type="RefSeq" id="WP_280105819.1">
    <property type="nucleotide sequence ID" value="NZ_CP122961.1"/>
</dbReference>
<dbReference type="InterPro" id="IPR013154">
    <property type="entry name" value="ADH-like_N"/>
</dbReference>
<dbReference type="SMART" id="SM00829">
    <property type="entry name" value="PKS_ER"/>
    <property type="match status" value="1"/>
</dbReference>
<dbReference type="Pfam" id="PF00107">
    <property type="entry name" value="ADH_zinc_N"/>
    <property type="match status" value="1"/>
</dbReference>
<dbReference type="Proteomes" id="UP001179830">
    <property type="component" value="Chromosome"/>
</dbReference>
<evidence type="ECO:0000259" key="1">
    <source>
        <dbReference type="SMART" id="SM00829"/>
    </source>
</evidence>
<proteinExistence type="predicted"/>
<dbReference type="Gene3D" id="3.90.180.10">
    <property type="entry name" value="Medium-chain alcohol dehydrogenases, catalytic domain"/>
    <property type="match status" value="1"/>
</dbReference>
<dbReference type="PANTHER" id="PTHR45033:SF2">
    <property type="entry name" value="ZINC-TYPE ALCOHOL DEHYDROGENASE-LIKE PROTEIN C1773.06C"/>
    <property type="match status" value="1"/>
</dbReference>
<dbReference type="SUPFAM" id="SSF51735">
    <property type="entry name" value="NAD(P)-binding Rossmann-fold domains"/>
    <property type="match status" value="1"/>
</dbReference>
<dbReference type="InterPro" id="IPR013149">
    <property type="entry name" value="ADH-like_C"/>
</dbReference>
<dbReference type="InterPro" id="IPR020843">
    <property type="entry name" value="ER"/>
</dbReference>
<dbReference type="Pfam" id="PF08240">
    <property type="entry name" value="ADH_N"/>
    <property type="match status" value="1"/>
</dbReference>
<feature type="domain" description="Enoyl reductase (ER)" evidence="1">
    <location>
        <begin position="14"/>
        <end position="337"/>
    </location>
</feature>
<accession>A0ABY8LP67</accession>
<sequence length="342" mass="36793">MMKEIKRWEMDAIGRGRLTMATREKPRPAAGEVLVRVAAVSLNYRDKMVIESGRGLTLTYPFTPGSDMAGTIVELGEQVNGFVEGDRVISVFTPDWIDGRRPGNARTPAYRTLGGFYPGVLSEYVAMPAAWVVHAPRSLNDVQASTLPCAGLTAWFALVERAGVKAGDRVLIPGTGGVALFGLLIAKMSGAEVIVATQPSKGERVLELGADHWVDRSRDDWMEAVYALTEDEGVDHVLDVVGGDNLGVSVQLAAVGGHVCQIGALAGFDIASPAMPLMLKDVTIHGIGTGSRRALERFVRAVDQARLEPVIDARYSLAELPQALDHLDSRPFGKIVIDVHDD</sequence>
<evidence type="ECO:0000313" key="3">
    <source>
        <dbReference type="Proteomes" id="UP001179830"/>
    </source>
</evidence>
<dbReference type="SUPFAM" id="SSF50129">
    <property type="entry name" value="GroES-like"/>
    <property type="match status" value="1"/>
</dbReference>
<dbReference type="PANTHER" id="PTHR45033">
    <property type="match status" value="1"/>
</dbReference>
<dbReference type="InterPro" id="IPR011032">
    <property type="entry name" value="GroES-like_sf"/>
</dbReference>